<keyword evidence="4" id="KW-0732">Signal</keyword>
<dbReference type="PANTHER" id="PTHR36307">
    <property type="entry name" value="FLAGELLA BASAL BODY P-RING FORMATION PROTEIN FLGA"/>
    <property type="match status" value="1"/>
</dbReference>
<organism evidence="9 10">
    <name type="scientific">Candidatus Paraluminiphilus aquimaris</name>
    <dbReference type="NCBI Taxonomy" id="2518994"/>
    <lineage>
        <taxon>Bacteria</taxon>
        <taxon>Pseudomonadati</taxon>
        <taxon>Pseudomonadota</taxon>
        <taxon>Gammaproteobacteria</taxon>
        <taxon>Cellvibrionales</taxon>
        <taxon>Halieaceae</taxon>
        <taxon>Candidatus Paraluminiphilus</taxon>
    </lineage>
</organism>
<dbReference type="Gene3D" id="2.30.30.760">
    <property type="match status" value="1"/>
</dbReference>
<gene>
    <name evidence="9" type="primary">flgA</name>
    <name evidence="9" type="ORF">E0F26_03060</name>
</gene>
<evidence type="ECO:0000256" key="6">
    <source>
        <dbReference type="ARBA" id="ARBA00025643"/>
    </source>
</evidence>
<evidence type="ECO:0000256" key="7">
    <source>
        <dbReference type="RuleBase" id="RU362063"/>
    </source>
</evidence>
<dbReference type="Pfam" id="PF17656">
    <property type="entry name" value="ChapFlgA_N"/>
    <property type="match status" value="1"/>
</dbReference>
<comment type="similarity">
    <text evidence="2 7">Belongs to the FlgA family.</text>
</comment>
<dbReference type="NCBIfam" id="TIGR03170">
    <property type="entry name" value="flgA_cterm"/>
    <property type="match status" value="1"/>
</dbReference>
<evidence type="ECO:0000259" key="8">
    <source>
        <dbReference type="SMART" id="SM00858"/>
    </source>
</evidence>
<dbReference type="SMART" id="SM00858">
    <property type="entry name" value="SAF"/>
    <property type="match status" value="1"/>
</dbReference>
<dbReference type="Gene3D" id="3.90.1210.10">
    <property type="entry name" value="Antifreeze-like/N-acetylneuraminic acid synthase C-terminal domain"/>
    <property type="match status" value="1"/>
</dbReference>
<keyword evidence="5 7" id="KW-0574">Periplasm</keyword>
<dbReference type="EMBL" id="CP036501">
    <property type="protein sequence ID" value="UZP73781.1"/>
    <property type="molecule type" value="Genomic_DNA"/>
</dbReference>
<dbReference type="Pfam" id="PF13144">
    <property type="entry name" value="ChapFlgA"/>
    <property type="match status" value="1"/>
</dbReference>
<proteinExistence type="inferred from homology"/>
<dbReference type="RefSeq" id="WP_279242577.1">
    <property type="nucleotide sequence ID" value="NZ_CP036501.1"/>
</dbReference>
<dbReference type="PANTHER" id="PTHR36307:SF1">
    <property type="entry name" value="FLAGELLA BASAL BODY P-RING FORMATION PROTEIN FLGA"/>
    <property type="match status" value="1"/>
</dbReference>
<evidence type="ECO:0000313" key="9">
    <source>
        <dbReference type="EMBL" id="UZP73781.1"/>
    </source>
</evidence>
<dbReference type="CDD" id="cd11614">
    <property type="entry name" value="SAF_CpaB_FlgA_like"/>
    <property type="match status" value="1"/>
</dbReference>
<evidence type="ECO:0000256" key="2">
    <source>
        <dbReference type="ARBA" id="ARBA00010474"/>
    </source>
</evidence>
<keyword evidence="10" id="KW-1185">Reference proteome</keyword>
<dbReference type="Proteomes" id="UP001317963">
    <property type="component" value="Chromosome"/>
</dbReference>
<comment type="function">
    <text evidence="6 7">Involved in the assembly process of the P-ring formation. It may associate with FlgF on the rod constituting a structure essential for the P-ring assembly or may act as a modulator protein for the P-ring assembly.</text>
</comment>
<evidence type="ECO:0000313" key="10">
    <source>
        <dbReference type="Proteomes" id="UP001317963"/>
    </source>
</evidence>
<reference evidence="9 10" key="1">
    <citation type="submission" date="2019-02" db="EMBL/GenBank/DDBJ databases">
        <title>Halieaceae_genomes.</title>
        <authorList>
            <person name="Li S.-H."/>
        </authorList>
    </citation>
    <scope>NUCLEOTIDE SEQUENCE [LARGE SCALE GENOMIC DNA]</scope>
    <source>
        <strain evidence="9 10">JH123</strain>
    </source>
</reference>
<name>A0ABY6Q540_9GAMM</name>
<evidence type="ECO:0000256" key="5">
    <source>
        <dbReference type="ARBA" id="ARBA00022764"/>
    </source>
</evidence>
<dbReference type="InterPro" id="IPR039246">
    <property type="entry name" value="Flagellar_FlgA"/>
</dbReference>
<dbReference type="InterPro" id="IPR017585">
    <property type="entry name" value="SAF_FlgA"/>
</dbReference>
<accession>A0ABY6Q540</accession>
<evidence type="ECO:0000256" key="3">
    <source>
        <dbReference type="ARBA" id="ARBA00014754"/>
    </source>
</evidence>
<sequence>MQRILINILLGSGLIGLGAQVFAETQSVSSIGATAARVAEARALAQGYQRVEVAVRPVDTRLRLTKCGEPLSVIPTVAKRTLGQTSVGIRCLSPEPWTVYARATVSAIVTIPTLNTPIARGSVIGEGDLLFADRSVTQDLVGFITKPEDIVGREARRDLASGQLVRSSDLISPKIIERGQTVDLVAQAAGLKVHMQGKSLGRGGVGDRLYVKNLSSGKRVEGLVLASGSVLVN</sequence>
<feature type="domain" description="SAF" evidence="8">
    <location>
        <begin position="109"/>
        <end position="171"/>
    </location>
</feature>
<keyword evidence="9" id="KW-0282">Flagellum</keyword>
<keyword evidence="9" id="KW-0966">Cell projection</keyword>
<protein>
    <recommendedName>
        <fullName evidence="3 7">Flagella basal body P-ring formation protein FlgA</fullName>
    </recommendedName>
</protein>
<evidence type="ECO:0000256" key="1">
    <source>
        <dbReference type="ARBA" id="ARBA00004418"/>
    </source>
</evidence>
<keyword evidence="9" id="KW-0969">Cilium</keyword>
<dbReference type="InterPro" id="IPR013974">
    <property type="entry name" value="SAF"/>
</dbReference>
<comment type="subcellular location">
    <subcellularLocation>
        <location evidence="1 7">Periplasm</location>
    </subcellularLocation>
</comment>
<keyword evidence="7" id="KW-1005">Bacterial flagellum biogenesis</keyword>
<evidence type="ECO:0000256" key="4">
    <source>
        <dbReference type="ARBA" id="ARBA00022729"/>
    </source>
</evidence>
<dbReference type="InterPro" id="IPR041231">
    <property type="entry name" value="FlgA_N"/>
</dbReference>